<evidence type="ECO:0000313" key="2">
    <source>
        <dbReference type="Proteomes" id="UP000178417"/>
    </source>
</evidence>
<accession>A0A1F4SLV2</accession>
<protein>
    <submittedName>
        <fullName evidence="1">Uncharacterized protein</fullName>
    </submittedName>
</protein>
<organism evidence="1 2">
    <name type="scientific">candidate division WOR-1 bacterium RIFOXYB2_FULL_37_13</name>
    <dbReference type="NCBI Taxonomy" id="1802579"/>
    <lineage>
        <taxon>Bacteria</taxon>
        <taxon>Bacillati</taxon>
        <taxon>Saganbacteria</taxon>
    </lineage>
</organism>
<proteinExistence type="predicted"/>
<dbReference type="EMBL" id="MEUB01000041">
    <property type="protein sequence ID" value="OGC21452.1"/>
    <property type="molecule type" value="Genomic_DNA"/>
</dbReference>
<evidence type="ECO:0000313" key="1">
    <source>
        <dbReference type="EMBL" id="OGC21452.1"/>
    </source>
</evidence>
<gene>
    <name evidence="1" type="ORF">A2310_03120</name>
</gene>
<dbReference type="AlphaFoldDB" id="A0A1F4SLV2"/>
<name>A0A1F4SLV2_UNCSA</name>
<comment type="caution">
    <text evidence="1">The sequence shown here is derived from an EMBL/GenBank/DDBJ whole genome shotgun (WGS) entry which is preliminary data.</text>
</comment>
<reference evidence="1 2" key="1">
    <citation type="journal article" date="2016" name="Nat. Commun.">
        <title>Thousands of microbial genomes shed light on interconnected biogeochemical processes in an aquifer system.</title>
        <authorList>
            <person name="Anantharaman K."/>
            <person name="Brown C.T."/>
            <person name="Hug L.A."/>
            <person name="Sharon I."/>
            <person name="Castelle C.J."/>
            <person name="Probst A.J."/>
            <person name="Thomas B.C."/>
            <person name="Singh A."/>
            <person name="Wilkins M.J."/>
            <person name="Karaoz U."/>
            <person name="Brodie E.L."/>
            <person name="Williams K.H."/>
            <person name="Hubbard S.S."/>
            <person name="Banfield J.F."/>
        </authorList>
    </citation>
    <scope>NUCLEOTIDE SEQUENCE [LARGE SCALE GENOMIC DNA]</scope>
</reference>
<dbReference type="Proteomes" id="UP000178417">
    <property type="component" value="Unassembled WGS sequence"/>
</dbReference>
<sequence>MVGTSDLRFNFGKRGIRNFHNRISARTLFLSASSQKSALQALSEKVKATLHKNYQEDAISVLTKMSKYEQKRMLRFHKIHPMFTNFILTMGLEITEQDFHRFVRLIERYPEHEAIVYFMAMQGIQETDKHSIETLFEFSCSKTPVIEEDYFYLYRIHEESLQEGKNFLSRAAQKTGLEKSIEAFERETSTSGVLLTETQKAAMHRAGGGRERYGIPLTADMLSAASFVAERKLPTSIIYRLRIPCALVRDVNAMLKNANMQDPVASLGGGTIREYLVWHTFPKEFIVDEMPYPFKKAFSYSDLGYGYFGVFLEKNSPKRFNCADWRGTMSDC</sequence>